<dbReference type="InParanoid" id="A0A1Y5THS0"/>
<dbReference type="GO" id="GO:0016811">
    <property type="term" value="F:hydrolase activity, acting on carbon-nitrogen (but not peptide) bonds, in linear amides"/>
    <property type="evidence" value="ECO:0007669"/>
    <property type="project" value="TreeGrafter"/>
</dbReference>
<dbReference type="Gene3D" id="3.60.110.10">
    <property type="entry name" value="Carbon-nitrogen hydrolase"/>
    <property type="match status" value="1"/>
</dbReference>
<accession>A0A1Y5THS0</accession>
<dbReference type="PANTHER" id="PTHR43674:SF2">
    <property type="entry name" value="BETA-UREIDOPROPIONASE"/>
    <property type="match status" value="1"/>
</dbReference>
<dbReference type="EC" id="3.5.1.100" evidence="4"/>
<dbReference type="EMBL" id="FWFR01000002">
    <property type="protein sequence ID" value="SLN64250.1"/>
    <property type="molecule type" value="Genomic_DNA"/>
</dbReference>
<dbReference type="InterPro" id="IPR001110">
    <property type="entry name" value="UPF0012_CS"/>
</dbReference>
<evidence type="ECO:0000313" key="5">
    <source>
        <dbReference type="Proteomes" id="UP000193200"/>
    </source>
</evidence>
<evidence type="ECO:0000313" key="4">
    <source>
        <dbReference type="EMBL" id="SLN64250.1"/>
    </source>
</evidence>
<evidence type="ECO:0000256" key="2">
    <source>
        <dbReference type="ARBA" id="ARBA00022801"/>
    </source>
</evidence>
<keyword evidence="5" id="KW-1185">Reference proteome</keyword>
<dbReference type="InterPro" id="IPR050345">
    <property type="entry name" value="Aliph_Amidase/BUP"/>
</dbReference>
<dbReference type="PANTHER" id="PTHR43674">
    <property type="entry name" value="NITRILASE C965.09-RELATED"/>
    <property type="match status" value="1"/>
</dbReference>
<dbReference type="PROSITE" id="PS50263">
    <property type="entry name" value="CN_HYDROLASE"/>
    <property type="match status" value="1"/>
</dbReference>
<organism evidence="4 5">
    <name type="scientific">Oceanibacterium hippocampi</name>
    <dbReference type="NCBI Taxonomy" id="745714"/>
    <lineage>
        <taxon>Bacteria</taxon>
        <taxon>Pseudomonadati</taxon>
        <taxon>Pseudomonadota</taxon>
        <taxon>Alphaproteobacteria</taxon>
        <taxon>Sneathiellales</taxon>
        <taxon>Sneathiellaceae</taxon>
        <taxon>Oceanibacterium</taxon>
    </lineage>
</organism>
<evidence type="ECO:0000259" key="3">
    <source>
        <dbReference type="PROSITE" id="PS50263"/>
    </source>
</evidence>
<protein>
    <submittedName>
        <fullName evidence="4">(R)-stereoselective amidase</fullName>
        <ecNumber evidence="4">3.5.1.100</ecNumber>
    </submittedName>
</protein>
<keyword evidence="2 4" id="KW-0378">Hydrolase</keyword>
<dbReference type="AlphaFoldDB" id="A0A1Y5THS0"/>
<feature type="domain" description="CN hydrolase" evidence="3">
    <location>
        <begin position="12"/>
        <end position="255"/>
    </location>
</feature>
<dbReference type="PROSITE" id="PS01227">
    <property type="entry name" value="UPF0012"/>
    <property type="match status" value="1"/>
</dbReference>
<dbReference type="InterPro" id="IPR036526">
    <property type="entry name" value="C-N_Hydrolase_sf"/>
</dbReference>
<dbReference type="OrthoDB" id="9811121at2"/>
<gene>
    <name evidence="4" type="primary">ramA_2</name>
    <name evidence="4" type="ORF">OCH7691_02903</name>
</gene>
<sequence>MGTETRLPAGPVRVAAGQMHCVPGDVDANLATIEALAQLAARDGVKLLVVPEMATTGYFIADRLDGLAEPEDGPTAIRLAAIAKAAGLYLTVGFVLADGGKIYDAQLLFGPEGRRLATYRKAHLFSAEREWFSAGDTPMVVETDIGRIGLTICYDLLFPEYVRRLVDLGADIILNSTNWITNDFQRDVWGWSGPTVQSLAATRALENGVWLAMASCVGPEWEFDSIGHSCVVAPSGRILASLGHSHGIAAADVVYHSDDLDRWKAVATYLADRRPELYR</sequence>
<dbReference type="InterPro" id="IPR003010">
    <property type="entry name" value="C-N_Hydrolase"/>
</dbReference>
<name>A0A1Y5THS0_9PROT</name>
<dbReference type="CDD" id="cd07197">
    <property type="entry name" value="nitrilase"/>
    <property type="match status" value="1"/>
</dbReference>
<dbReference type="SUPFAM" id="SSF56317">
    <property type="entry name" value="Carbon-nitrogen hydrolase"/>
    <property type="match status" value="1"/>
</dbReference>
<proteinExistence type="inferred from homology"/>
<dbReference type="Pfam" id="PF00795">
    <property type="entry name" value="CN_hydrolase"/>
    <property type="match status" value="1"/>
</dbReference>
<comment type="similarity">
    <text evidence="1">Belongs to the carbon-nitrogen hydrolase superfamily. NIT1/NIT2 family.</text>
</comment>
<dbReference type="RefSeq" id="WP_085884221.1">
    <property type="nucleotide sequence ID" value="NZ_FWFR01000002.1"/>
</dbReference>
<evidence type="ECO:0000256" key="1">
    <source>
        <dbReference type="ARBA" id="ARBA00010613"/>
    </source>
</evidence>
<dbReference type="Proteomes" id="UP000193200">
    <property type="component" value="Unassembled WGS sequence"/>
</dbReference>
<reference evidence="4 5" key="1">
    <citation type="submission" date="2017-03" db="EMBL/GenBank/DDBJ databases">
        <authorList>
            <person name="Afonso C.L."/>
            <person name="Miller P.J."/>
            <person name="Scott M.A."/>
            <person name="Spackman E."/>
            <person name="Goraichik I."/>
            <person name="Dimitrov K.M."/>
            <person name="Suarez D.L."/>
            <person name="Swayne D.E."/>
        </authorList>
    </citation>
    <scope>NUCLEOTIDE SEQUENCE [LARGE SCALE GENOMIC DNA]</scope>
    <source>
        <strain evidence="4 5">CECT 7691</strain>
    </source>
</reference>